<organism evidence="1 2">
    <name type="scientific">Mesobacillus selenatarsenatis (strain DSM 18680 / JCM 14380 / FERM P-15431 / SF-1)</name>
    <dbReference type="NCBI Taxonomy" id="1321606"/>
    <lineage>
        <taxon>Bacteria</taxon>
        <taxon>Bacillati</taxon>
        <taxon>Bacillota</taxon>
        <taxon>Bacilli</taxon>
        <taxon>Bacillales</taxon>
        <taxon>Bacillaceae</taxon>
        <taxon>Mesobacillus</taxon>
    </lineage>
</organism>
<dbReference type="STRING" id="1321606.SAMD00020551_1659"/>
<dbReference type="AlphaFoldDB" id="A0A0A8X2N5"/>
<reference evidence="1 2" key="1">
    <citation type="submission" date="2013-06" db="EMBL/GenBank/DDBJ databases">
        <title>Whole genome shotgun sequence of Bacillus selenatarsenatis SF-1.</title>
        <authorList>
            <person name="Kuroda M."/>
            <person name="Sei K."/>
            <person name="Yamashita M."/>
            <person name="Ike M."/>
        </authorList>
    </citation>
    <scope>NUCLEOTIDE SEQUENCE [LARGE SCALE GENOMIC DNA]</scope>
    <source>
        <strain evidence="1 2">SF-1</strain>
    </source>
</reference>
<comment type="caution">
    <text evidence="1">The sequence shown here is derived from an EMBL/GenBank/DDBJ whole genome shotgun (WGS) entry which is preliminary data.</text>
</comment>
<gene>
    <name evidence="1" type="ORF">SAMD00020551_1659</name>
</gene>
<dbReference type="RefSeq" id="WP_232310411.1">
    <property type="nucleotide sequence ID" value="NZ_BASE01000035.1"/>
</dbReference>
<dbReference type="Proteomes" id="UP000031014">
    <property type="component" value="Unassembled WGS sequence"/>
</dbReference>
<accession>A0A0A8X2N5</accession>
<protein>
    <submittedName>
        <fullName evidence="1">Uncharacterized protein</fullName>
    </submittedName>
</protein>
<keyword evidence="2" id="KW-1185">Reference proteome</keyword>
<proteinExistence type="predicted"/>
<sequence length="110" mass="12432">MHDFQLKSLQPVSNAAKVNDPLFDFFYKHTGKQILIITESSQLNILGQTFRPIFCGKIAEVEPGHLTLTPVTIKILNAPFHKFPIPISIPFEKIAHFTTDIDCSMRIPLV</sequence>
<evidence type="ECO:0000313" key="2">
    <source>
        <dbReference type="Proteomes" id="UP000031014"/>
    </source>
</evidence>
<name>A0A0A8X2N5_MESS1</name>
<dbReference type="EMBL" id="BASE01000035">
    <property type="protein sequence ID" value="GAM13514.1"/>
    <property type="molecule type" value="Genomic_DNA"/>
</dbReference>
<evidence type="ECO:0000313" key="1">
    <source>
        <dbReference type="EMBL" id="GAM13514.1"/>
    </source>
</evidence>